<protein>
    <recommendedName>
        <fullName evidence="4">ABC transporter permease</fullName>
    </recommendedName>
</protein>
<feature type="transmembrane region" description="Helical" evidence="1">
    <location>
        <begin position="62"/>
        <end position="84"/>
    </location>
</feature>
<gene>
    <name evidence="2" type="ORF">DWY69_29280</name>
</gene>
<accession>A0A3E3I6F4</accession>
<dbReference type="Proteomes" id="UP000261166">
    <property type="component" value="Unassembled WGS sequence"/>
</dbReference>
<dbReference type="InterPro" id="IPR010540">
    <property type="entry name" value="CmpB_TMEM229"/>
</dbReference>
<evidence type="ECO:0000313" key="3">
    <source>
        <dbReference type="Proteomes" id="UP000261166"/>
    </source>
</evidence>
<keyword evidence="1" id="KW-1133">Transmembrane helix</keyword>
<name>A0A3E3I6F4_9FIRM</name>
<sequence length="137" mass="15746">MRAVRPLVLCSIGGLLYVLCEFIFRGRSHWTMFLVGGLCFWLIGLINEVIPWEMPLWKQCIIGAVIITTVEFIAGCIINIGLGWQVWDYSGLPFNIMGQVCLPFAVLWVVVAAVGIVLDDYLRYWIFRQEKPLYKLF</sequence>
<feature type="transmembrane region" description="Helical" evidence="1">
    <location>
        <begin position="30"/>
        <end position="50"/>
    </location>
</feature>
<keyword evidence="1" id="KW-0472">Membrane</keyword>
<dbReference type="AlphaFoldDB" id="A0A3E3I6F4"/>
<dbReference type="OrthoDB" id="1752779at2"/>
<evidence type="ECO:0000313" key="2">
    <source>
        <dbReference type="EMBL" id="RGE61613.1"/>
    </source>
</evidence>
<evidence type="ECO:0008006" key="4">
    <source>
        <dbReference type="Google" id="ProtNLM"/>
    </source>
</evidence>
<keyword evidence="1" id="KW-0812">Transmembrane</keyword>
<feature type="transmembrane region" description="Helical" evidence="1">
    <location>
        <begin position="96"/>
        <end position="118"/>
    </location>
</feature>
<proteinExistence type="predicted"/>
<dbReference type="RefSeq" id="WP_117531793.1">
    <property type="nucleotide sequence ID" value="NZ_QVLU01000051.1"/>
</dbReference>
<dbReference type="EMBL" id="QVLU01000051">
    <property type="protein sequence ID" value="RGE61613.1"/>
    <property type="molecule type" value="Genomic_DNA"/>
</dbReference>
<reference evidence="2 3" key="1">
    <citation type="submission" date="2018-08" db="EMBL/GenBank/DDBJ databases">
        <title>A genome reference for cultivated species of the human gut microbiota.</title>
        <authorList>
            <person name="Zou Y."/>
            <person name="Xue W."/>
            <person name="Luo G."/>
        </authorList>
    </citation>
    <scope>NUCLEOTIDE SEQUENCE [LARGE SCALE GENOMIC DNA]</scope>
    <source>
        <strain evidence="2 3">AF26-4BH</strain>
    </source>
</reference>
<dbReference type="Pfam" id="PF06541">
    <property type="entry name" value="ABC_trans_CmpB"/>
    <property type="match status" value="1"/>
</dbReference>
<evidence type="ECO:0000256" key="1">
    <source>
        <dbReference type="SAM" id="Phobius"/>
    </source>
</evidence>
<comment type="caution">
    <text evidence="2">The sequence shown here is derived from an EMBL/GenBank/DDBJ whole genome shotgun (WGS) entry which is preliminary data.</text>
</comment>
<organism evidence="2 3">
    <name type="scientific">Eisenbergiella massiliensis</name>
    <dbReference type="NCBI Taxonomy" id="1720294"/>
    <lineage>
        <taxon>Bacteria</taxon>
        <taxon>Bacillati</taxon>
        <taxon>Bacillota</taxon>
        <taxon>Clostridia</taxon>
        <taxon>Lachnospirales</taxon>
        <taxon>Lachnospiraceae</taxon>
        <taxon>Eisenbergiella</taxon>
    </lineage>
</organism>